<comment type="similarity">
    <text evidence="7">Belongs to the ATPase delta chain family.</text>
</comment>
<dbReference type="PRINTS" id="PR00125">
    <property type="entry name" value="ATPASEDELTA"/>
</dbReference>
<dbReference type="SUPFAM" id="SSF47928">
    <property type="entry name" value="N-terminal domain of the delta subunit of the F1F0-ATP synthase"/>
    <property type="match status" value="1"/>
</dbReference>
<evidence type="ECO:0000256" key="3">
    <source>
        <dbReference type="ARBA" id="ARBA00022781"/>
    </source>
</evidence>
<dbReference type="InterPro" id="IPR026015">
    <property type="entry name" value="ATP_synth_OSCP/delta_N_sf"/>
</dbReference>
<dbReference type="GO" id="GO:0005886">
    <property type="term" value="C:plasma membrane"/>
    <property type="evidence" value="ECO:0007669"/>
    <property type="project" value="UniProtKB-SubCell"/>
</dbReference>
<comment type="function">
    <text evidence="7">F(1)F(0) ATP synthase produces ATP from ADP in the presence of a proton or sodium gradient. F-type ATPases consist of two structural domains, F(1) containing the extramembraneous catalytic core and F(0) containing the membrane proton channel, linked together by a central stalk and a peripheral stalk. During catalysis, ATP synthesis in the catalytic domain of F(1) is coupled via a rotary mechanism of the central stalk subunits to proton translocation.</text>
</comment>
<proteinExistence type="inferred from homology"/>
<keyword evidence="4 7" id="KW-0406">Ion transport</keyword>
<evidence type="ECO:0000256" key="4">
    <source>
        <dbReference type="ARBA" id="ARBA00023065"/>
    </source>
</evidence>
<evidence type="ECO:0000313" key="8">
    <source>
        <dbReference type="EMBL" id="QOV20765.1"/>
    </source>
</evidence>
<evidence type="ECO:0000256" key="1">
    <source>
        <dbReference type="ARBA" id="ARBA00004370"/>
    </source>
</evidence>
<dbReference type="PANTHER" id="PTHR11910">
    <property type="entry name" value="ATP SYNTHASE DELTA CHAIN"/>
    <property type="match status" value="1"/>
</dbReference>
<dbReference type="Pfam" id="PF00213">
    <property type="entry name" value="OSCP"/>
    <property type="match status" value="1"/>
</dbReference>
<gene>
    <name evidence="7 8" type="primary">atpH</name>
    <name evidence="8" type="ORF">INP51_07565</name>
</gene>
<evidence type="ECO:0000313" key="9">
    <source>
        <dbReference type="Proteomes" id="UP000593601"/>
    </source>
</evidence>
<evidence type="ECO:0000256" key="6">
    <source>
        <dbReference type="ARBA" id="ARBA00023310"/>
    </source>
</evidence>
<keyword evidence="7" id="KW-0139">CF(1)</keyword>
<comment type="subcellular location">
    <subcellularLocation>
        <location evidence="7">Cell membrane</location>
        <topology evidence="7">Peripheral membrane protein</topology>
    </subcellularLocation>
    <subcellularLocation>
        <location evidence="1">Membrane</location>
    </subcellularLocation>
</comment>
<keyword evidence="7" id="KW-1003">Cell membrane</keyword>
<dbReference type="AlphaFoldDB" id="A0A7M2RKJ5"/>
<accession>A0A7M2RKJ5</accession>
<dbReference type="KEGG" id="bliq:INP51_07565"/>
<dbReference type="Proteomes" id="UP000593601">
    <property type="component" value="Chromosome"/>
</dbReference>
<evidence type="ECO:0000256" key="2">
    <source>
        <dbReference type="ARBA" id="ARBA00022448"/>
    </source>
</evidence>
<keyword evidence="3 7" id="KW-0375">Hydrogen ion transport</keyword>
<dbReference type="GO" id="GO:0045259">
    <property type="term" value="C:proton-transporting ATP synthase complex"/>
    <property type="evidence" value="ECO:0007669"/>
    <property type="project" value="UniProtKB-KW"/>
</dbReference>
<dbReference type="InterPro" id="IPR000711">
    <property type="entry name" value="ATPase_OSCP/dsu"/>
</dbReference>
<protein>
    <recommendedName>
        <fullName evidence="7">ATP synthase subunit delta</fullName>
    </recommendedName>
    <alternativeName>
        <fullName evidence="7">ATP synthase F(1) sector subunit delta</fullName>
    </alternativeName>
    <alternativeName>
        <fullName evidence="7">F-type ATPase subunit delta</fullName>
        <shortName evidence="7">F-ATPase subunit delta</shortName>
    </alternativeName>
</protein>
<dbReference type="NCBIfam" id="TIGR01145">
    <property type="entry name" value="ATP_synt_delta"/>
    <property type="match status" value="1"/>
</dbReference>
<name>A0A7M2RKJ5_9FIRM</name>
<dbReference type="GO" id="GO:0046933">
    <property type="term" value="F:proton-transporting ATP synthase activity, rotational mechanism"/>
    <property type="evidence" value="ECO:0007669"/>
    <property type="project" value="UniProtKB-UniRule"/>
</dbReference>
<reference evidence="8 9" key="1">
    <citation type="submission" date="2020-10" db="EMBL/GenBank/DDBJ databases">
        <title>Blautia liquoris sp.nov., isolated from the mud in a fermentation cellar used for the production of Chinese strong-flavoured liquor.</title>
        <authorList>
            <person name="Lu L."/>
        </authorList>
    </citation>
    <scope>NUCLEOTIDE SEQUENCE [LARGE SCALE GENOMIC DNA]</scope>
    <source>
        <strain evidence="8 9">LZLJ-3</strain>
    </source>
</reference>
<dbReference type="HAMAP" id="MF_01416">
    <property type="entry name" value="ATP_synth_delta_bact"/>
    <property type="match status" value="1"/>
</dbReference>
<sequence>MAKLKEQYLSKLLESSEDAGTLKEDLQQAILLRDTLENPEVHAFLADKNILELEKNKFFIDSFSDKLSDHFVDFLYQTIHLGQERLLIPVLNEYIGRIKKRFGRIEAKVVSAVPLNEEQIQSIDQVLSQKLNANVDIKTEVDPKVIGGFYCLVDGQIYDGTVRHQLKTMKRTLKERNI</sequence>
<evidence type="ECO:0000256" key="7">
    <source>
        <dbReference type="HAMAP-Rule" id="MF_01416"/>
    </source>
</evidence>
<dbReference type="RefSeq" id="WP_193737079.1">
    <property type="nucleotide sequence ID" value="NZ_CP063304.1"/>
</dbReference>
<organism evidence="8 9">
    <name type="scientific">Blautia liquoris</name>
    <dbReference type="NCBI Taxonomy" id="2779518"/>
    <lineage>
        <taxon>Bacteria</taxon>
        <taxon>Bacillati</taxon>
        <taxon>Bacillota</taxon>
        <taxon>Clostridia</taxon>
        <taxon>Lachnospirales</taxon>
        <taxon>Lachnospiraceae</taxon>
        <taxon>Blautia</taxon>
    </lineage>
</organism>
<keyword evidence="2 7" id="KW-0813">Transport</keyword>
<comment type="function">
    <text evidence="7">This protein is part of the stalk that links CF(0) to CF(1). It either transmits conformational changes from CF(0) to CF(1) or is implicated in proton conduction.</text>
</comment>
<evidence type="ECO:0000256" key="5">
    <source>
        <dbReference type="ARBA" id="ARBA00023136"/>
    </source>
</evidence>
<keyword evidence="9" id="KW-1185">Reference proteome</keyword>
<keyword evidence="5 7" id="KW-0472">Membrane</keyword>
<dbReference type="EMBL" id="CP063304">
    <property type="protein sequence ID" value="QOV20765.1"/>
    <property type="molecule type" value="Genomic_DNA"/>
</dbReference>
<keyword evidence="6 7" id="KW-0066">ATP synthesis</keyword>